<evidence type="ECO:0000256" key="1">
    <source>
        <dbReference type="SAM" id="SignalP"/>
    </source>
</evidence>
<dbReference type="Gene3D" id="2.120.10.30">
    <property type="entry name" value="TolB, C-terminal domain"/>
    <property type="match status" value="1"/>
</dbReference>
<dbReference type="RefSeq" id="WP_015250653.1">
    <property type="nucleotide sequence ID" value="NC_019892.1"/>
</dbReference>
<dbReference type="InterPro" id="IPR054539">
    <property type="entry name" value="Beta-prop_PDH"/>
</dbReference>
<feature type="domain" description="Pyrroloquinoline quinone-dependent pyranose dehydrogenase beta-propeller" evidence="2">
    <location>
        <begin position="87"/>
        <end position="289"/>
    </location>
</feature>
<sequence>MNPRIYPTLLTAALVVAGASGLRISAAADASKAGGTLTGKDALGDWATDAPGVRRKITVAELAAPYDTPSAKNNPKIVKRPEGAWPKAPEGFEVTEFVTGLNNPRVIARAPNGDLFIAESRANRVRVLRDADGDGKPELNQVFATDLARPFGIAFYPVGPDPKYVYVGNTDSVVRFPYQNGDTKARGDAETVVKDIPSGNEQVGGGGHWTRDLEFSPDGKTLYVSVGSRSNVDDDKSETRRADILAFDPDGKNERIYASGIRNPVGLATHPKTGQLWTSVNERDGLGDNLVPDYITHVEPGGFYGWPWYYIGGNHDPRHDGKHPELKNKAIVPDVLLQSHSASLDLTFYNGEQFPEAYRNDAFASEHGSWNRSHRTGYKVIRVPMNDGKATGEYEDFLVGFVTNDGDVWGRPVGVAVAKDGALMVTDDGSGTVWRVAYTGKK</sequence>
<dbReference type="HOGENOM" id="CLU_024435_0_0_0"/>
<dbReference type="STRING" id="886293.Sinac_7556"/>
<evidence type="ECO:0000259" key="2">
    <source>
        <dbReference type="Pfam" id="PF22807"/>
    </source>
</evidence>
<dbReference type="InterPro" id="IPR011041">
    <property type="entry name" value="Quinoprot_gluc/sorb_DH_b-prop"/>
</dbReference>
<dbReference type="PANTHER" id="PTHR19328:SF53">
    <property type="entry name" value="MEMBRANE PROTEIN"/>
    <property type="match status" value="1"/>
</dbReference>
<keyword evidence="1" id="KW-0732">Signal</keyword>
<feature type="chain" id="PRO_5003940351" evidence="1">
    <location>
        <begin position="29"/>
        <end position="442"/>
    </location>
</feature>
<organism evidence="3 4">
    <name type="scientific">Singulisphaera acidiphila (strain ATCC BAA-1392 / DSM 18658 / VKM B-2454 / MOB10)</name>
    <dbReference type="NCBI Taxonomy" id="886293"/>
    <lineage>
        <taxon>Bacteria</taxon>
        <taxon>Pseudomonadati</taxon>
        <taxon>Planctomycetota</taxon>
        <taxon>Planctomycetia</taxon>
        <taxon>Isosphaerales</taxon>
        <taxon>Isosphaeraceae</taxon>
        <taxon>Singulisphaera</taxon>
    </lineage>
</organism>
<name>L0DQA8_SINAD</name>
<evidence type="ECO:0000313" key="3">
    <source>
        <dbReference type="EMBL" id="AGA31589.1"/>
    </source>
</evidence>
<proteinExistence type="predicted"/>
<dbReference type="AlphaFoldDB" id="L0DQA8"/>
<gene>
    <name evidence="3" type="ordered locus">Sinac_7556</name>
</gene>
<dbReference type="PANTHER" id="PTHR19328">
    <property type="entry name" value="HEDGEHOG-INTERACTING PROTEIN"/>
    <property type="match status" value="1"/>
</dbReference>
<dbReference type="Pfam" id="PF22807">
    <property type="entry name" value="TrAA12"/>
    <property type="match status" value="2"/>
</dbReference>
<accession>L0DQA8</accession>
<dbReference type="EMBL" id="CP003364">
    <property type="protein sequence ID" value="AGA31589.1"/>
    <property type="molecule type" value="Genomic_DNA"/>
</dbReference>
<feature type="signal peptide" evidence="1">
    <location>
        <begin position="1"/>
        <end position="28"/>
    </location>
</feature>
<dbReference type="InterPro" id="IPR011042">
    <property type="entry name" value="6-blade_b-propeller_TolB-like"/>
</dbReference>
<dbReference type="SUPFAM" id="SSF50952">
    <property type="entry name" value="Soluble quinoprotein glucose dehydrogenase"/>
    <property type="match status" value="1"/>
</dbReference>
<dbReference type="KEGG" id="saci:Sinac_7556"/>
<dbReference type="OrthoDB" id="9770043at2"/>
<feature type="domain" description="Pyrroloquinoline quinone-dependent pyranose dehydrogenase beta-propeller" evidence="2">
    <location>
        <begin position="328"/>
        <end position="436"/>
    </location>
</feature>
<dbReference type="eggNOG" id="COG2133">
    <property type="taxonomic scope" value="Bacteria"/>
</dbReference>
<protein>
    <submittedName>
        <fullName evidence="3">Glucose/sorbosone dehydrogenase</fullName>
    </submittedName>
</protein>
<reference evidence="3 4" key="1">
    <citation type="submission" date="2012-02" db="EMBL/GenBank/DDBJ databases">
        <title>Complete sequence of chromosome of Singulisphaera acidiphila DSM 18658.</title>
        <authorList>
            <consortium name="US DOE Joint Genome Institute (JGI-PGF)"/>
            <person name="Lucas S."/>
            <person name="Copeland A."/>
            <person name="Lapidus A."/>
            <person name="Glavina del Rio T."/>
            <person name="Dalin E."/>
            <person name="Tice H."/>
            <person name="Bruce D."/>
            <person name="Goodwin L."/>
            <person name="Pitluck S."/>
            <person name="Peters L."/>
            <person name="Ovchinnikova G."/>
            <person name="Chertkov O."/>
            <person name="Kyrpides N."/>
            <person name="Mavromatis K."/>
            <person name="Ivanova N."/>
            <person name="Brettin T."/>
            <person name="Detter J.C."/>
            <person name="Han C."/>
            <person name="Larimer F."/>
            <person name="Land M."/>
            <person name="Hauser L."/>
            <person name="Markowitz V."/>
            <person name="Cheng J.-F."/>
            <person name="Hugenholtz P."/>
            <person name="Woyke T."/>
            <person name="Wu D."/>
            <person name="Tindall B."/>
            <person name="Pomrenke H."/>
            <person name="Brambilla E."/>
            <person name="Klenk H.-P."/>
            <person name="Eisen J.A."/>
        </authorList>
    </citation>
    <scope>NUCLEOTIDE SEQUENCE [LARGE SCALE GENOMIC DNA]</scope>
    <source>
        <strain evidence="4">ATCC BAA-1392 / DSM 18658 / VKM B-2454 / MOB10</strain>
    </source>
</reference>
<dbReference type="Proteomes" id="UP000010798">
    <property type="component" value="Chromosome"/>
</dbReference>
<keyword evidence="4" id="KW-1185">Reference proteome</keyword>
<evidence type="ECO:0000313" key="4">
    <source>
        <dbReference type="Proteomes" id="UP000010798"/>
    </source>
</evidence>